<keyword evidence="2" id="KW-1185">Reference proteome</keyword>
<comment type="caution">
    <text evidence="1">The sequence shown here is derived from an EMBL/GenBank/DDBJ whole genome shotgun (WGS) entry which is preliminary data.</text>
</comment>
<evidence type="ECO:0000313" key="2">
    <source>
        <dbReference type="Proteomes" id="UP000762676"/>
    </source>
</evidence>
<name>A0AAV4J5Y6_9GAST</name>
<reference evidence="1 2" key="1">
    <citation type="journal article" date="2021" name="Elife">
        <title>Chloroplast acquisition without the gene transfer in kleptoplastic sea slugs, Plakobranchus ocellatus.</title>
        <authorList>
            <person name="Maeda T."/>
            <person name="Takahashi S."/>
            <person name="Yoshida T."/>
            <person name="Shimamura S."/>
            <person name="Takaki Y."/>
            <person name="Nagai Y."/>
            <person name="Toyoda A."/>
            <person name="Suzuki Y."/>
            <person name="Arimoto A."/>
            <person name="Ishii H."/>
            <person name="Satoh N."/>
            <person name="Nishiyama T."/>
            <person name="Hasebe M."/>
            <person name="Maruyama T."/>
            <person name="Minagawa J."/>
            <person name="Obokata J."/>
            <person name="Shigenobu S."/>
        </authorList>
    </citation>
    <scope>NUCLEOTIDE SEQUENCE [LARGE SCALE GENOMIC DNA]</scope>
</reference>
<protein>
    <submittedName>
        <fullName evidence="1">Uncharacterized protein</fullName>
    </submittedName>
</protein>
<organism evidence="1 2">
    <name type="scientific">Elysia marginata</name>
    <dbReference type="NCBI Taxonomy" id="1093978"/>
    <lineage>
        <taxon>Eukaryota</taxon>
        <taxon>Metazoa</taxon>
        <taxon>Spiralia</taxon>
        <taxon>Lophotrochozoa</taxon>
        <taxon>Mollusca</taxon>
        <taxon>Gastropoda</taxon>
        <taxon>Heterobranchia</taxon>
        <taxon>Euthyneura</taxon>
        <taxon>Panpulmonata</taxon>
        <taxon>Sacoglossa</taxon>
        <taxon>Placobranchoidea</taxon>
        <taxon>Plakobranchidae</taxon>
        <taxon>Elysia</taxon>
    </lineage>
</organism>
<accession>A0AAV4J5Y6</accession>
<dbReference type="Proteomes" id="UP000762676">
    <property type="component" value="Unassembled WGS sequence"/>
</dbReference>
<sequence length="70" mass="7741">MGKKIRSFYDTLMKQTERIHVENLRADDCARPSPSGPIPGCKRLGLCPTQPSLAARPQARGLNTSRGRPH</sequence>
<gene>
    <name evidence="1" type="ORF">ElyMa_006784700</name>
</gene>
<proteinExistence type="predicted"/>
<dbReference type="AlphaFoldDB" id="A0AAV4J5Y6"/>
<dbReference type="EMBL" id="BMAT01013602">
    <property type="protein sequence ID" value="GFS16026.1"/>
    <property type="molecule type" value="Genomic_DNA"/>
</dbReference>
<evidence type="ECO:0000313" key="1">
    <source>
        <dbReference type="EMBL" id="GFS16026.1"/>
    </source>
</evidence>